<sequence>MPDAVYCAMFVHTLHSLGTPFFNTVNHIDILICRTLQPMICCCTEYEVGRFGKFLQETLKIAYYWKVHWKWSQRITKLLIQCLESTEYMEIRNALILLSKISSVFPVTRKTGVNLEKRVSKIKADEREDLKVLATGVAAALAARKSSWITDEEFGNGYLELKSAPLASKSSAGNSAATHSGSTINISQSEPIGGKVGALPSQHPESSNSVKDQILKTKTSDGRLERAESISTVKSDQGHLKLKGGSLVSGSDAQSPMPSAALQSGTSRSMENKKQVNESSNRTSDENMGKAAPKNSSESELRAQAKRSGPAGLLAKPPKQDLAKDDGRSGKGIGRDVLCHASAVSTNVSPAIAANGNTVSASAKGSFAKTSVEIHGIESKVDVGAAKASNTRVSAPKEDGPETSDALRPHSSRLVHSPRHENSASASKSSDKLQKRTSPAEETDRQSKRRKGETEMRDFEGEARLSDRERSVDARLLDLDKSGTDDQSVYKASDKPSDRSKDKGSERHDKDYRERLDRPDKSRGDDLGERSRDRSMERHGREHSVEKVQERGMDRSVDRLSDKSKDDRGKVRYNDISTEKSHVDERYHGQSLPPPPPLPPHMVPHSVSSGRRDEDADRRFGTTRHTQRLSPRHDEKERRRSEDNSQDDSKRRREDDFRDRKREDREGLSIKVEEREREREREKANLLKEETDAIAASKRRKLKREHPPSGEPGEYSPVPPPPPPPLSISLSQSYDGRDRGDRKDPPVQRAGYLEEPSVRIHGKEAASKMTRRDPDPFSCTIAYWKFGLLNQVAGCMNGRMRKGKELNKREDTGSDVLRVFIIYMLLM</sequence>
<proteinExistence type="predicted"/>
<evidence type="ECO:0000313" key="3">
    <source>
        <dbReference type="EMBL" id="CAB4273697.1"/>
    </source>
</evidence>
<gene>
    <name evidence="3" type="ORF">CURHAP_LOCUS21793</name>
</gene>
<dbReference type="GO" id="GO:0006406">
    <property type="term" value="P:mRNA export from nucleus"/>
    <property type="evidence" value="ECO:0007669"/>
    <property type="project" value="InterPro"/>
</dbReference>
<dbReference type="Pfam" id="PF11262">
    <property type="entry name" value="Tho2"/>
    <property type="match status" value="1"/>
</dbReference>
<dbReference type="PANTHER" id="PTHR21597">
    <property type="entry name" value="THO2 PROTEIN"/>
    <property type="match status" value="1"/>
</dbReference>
<feature type="compositionally biased region" description="Polar residues" evidence="1">
    <location>
        <begin position="173"/>
        <end position="190"/>
    </location>
</feature>
<dbReference type="GO" id="GO:0003729">
    <property type="term" value="F:mRNA binding"/>
    <property type="evidence" value="ECO:0007669"/>
    <property type="project" value="TreeGrafter"/>
</dbReference>
<dbReference type="AlphaFoldDB" id="A0A6J5UDK7"/>
<name>A0A6J5UDK7_PRUAR</name>
<feature type="compositionally biased region" description="Polar residues" evidence="1">
    <location>
        <begin position="248"/>
        <end position="269"/>
    </location>
</feature>
<feature type="compositionally biased region" description="Basic and acidic residues" evidence="1">
    <location>
        <begin position="610"/>
        <end position="620"/>
    </location>
</feature>
<feature type="domain" description="THO complex subunitTHOC2 C-terminal" evidence="2">
    <location>
        <begin position="64"/>
        <end position="141"/>
    </location>
</feature>
<dbReference type="GO" id="GO:0006397">
    <property type="term" value="P:mRNA processing"/>
    <property type="evidence" value="ECO:0007669"/>
    <property type="project" value="InterPro"/>
</dbReference>
<evidence type="ECO:0000256" key="1">
    <source>
        <dbReference type="SAM" id="MobiDB-lite"/>
    </source>
</evidence>
<feature type="compositionally biased region" description="Basic and acidic residues" evidence="1">
    <location>
        <begin position="756"/>
        <end position="772"/>
    </location>
</feature>
<feature type="compositionally biased region" description="Basic and acidic residues" evidence="1">
    <location>
        <begin position="318"/>
        <end position="329"/>
    </location>
</feature>
<reference evidence="3 4" key="1">
    <citation type="submission" date="2020-05" db="EMBL/GenBank/DDBJ databases">
        <authorList>
            <person name="Campoy J."/>
            <person name="Schneeberger K."/>
            <person name="Spophaly S."/>
        </authorList>
    </citation>
    <scope>NUCLEOTIDE SEQUENCE [LARGE SCALE GENOMIC DNA]</scope>
    <source>
        <strain evidence="3">PruArmRojPasFocal</strain>
    </source>
</reference>
<feature type="compositionally biased region" description="Basic and acidic residues" evidence="1">
    <location>
        <begin position="735"/>
        <end position="746"/>
    </location>
</feature>
<feature type="region of interest" description="Disordered" evidence="1">
    <location>
        <begin position="387"/>
        <end position="772"/>
    </location>
</feature>
<feature type="compositionally biased region" description="Basic and acidic residues" evidence="1">
    <location>
        <begin position="492"/>
        <end position="588"/>
    </location>
</feature>
<feature type="compositionally biased region" description="Basic and acidic residues" evidence="1">
    <location>
        <begin position="395"/>
        <end position="408"/>
    </location>
</feature>
<protein>
    <recommendedName>
        <fullName evidence="2">THO complex subunitTHOC2 C-terminal domain-containing protein</fullName>
    </recommendedName>
</protein>
<feature type="compositionally biased region" description="Pro residues" evidence="1">
    <location>
        <begin position="592"/>
        <end position="602"/>
    </location>
</feature>
<dbReference type="PANTHER" id="PTHR21597:SF0">
    <property type="entry name" value="THO COMPLEX SUBUNIT 2"/>
    <property type="match status" value="1"/>
</dbReference>
<dbReference type="EMBL" id="CAEKDK010000003">
    <property type="protein sequence ID" value="CAB4273697.1"/>
    <property type="molecule type" value="Genomic_DNA"/>
</dbReference>
<organism evidence="3 4">
    <name type="scientific">Prunus armeniaca</name>
    <name type="common">Apricot</name>
    <name type="synonym">Armeniaca vulgaris</name>
    <dbReference type="NCBI Taxonomy" id="36596"/>
    <lineage>
        <taxon>Eukaryota</taxon>
        <taxon>Viridiplantae</taxon>
        <taxon>Streptophyta</taxon>
        <taxon>Embryophyta</taxon>
        <taxon>Tracheophyta</taxon>
        <taxon>Spermatophyta</taxon>
        <taxon>Magnoliopsida</taxon>
        <taxon>eudicotyledons</taxon>
        <taxon>Gunneridae</taxon>
        <taxon>Pentapetalae</taxon>
        <taxon>rosids</taxon>
        <taxon>fabids</taxon>
        <taxon>Rosales</taxon>
        <taxon>Rosaceae</taxon>
        <taxon>Amygdaloideae</taxon>
        <taxon>Amygdaleae</taxon>
        <taxon>Prunus</taxon>
    </lineage>
</organism>
<accession>A0A6J5UDK7</accession>
<feature type="compositionally biased region" description="Basic and acidic residues" evidence="1">
    <location>
        <begin position="631"/>
        <end position="691"/>
    </location>
</feature>
<feature type="compositionally biased region" description="Basic and acidic residues" evidence="1">
    <location>
        <begin position="213"/>
        <end position="228"/>
    </location>
</feature>
<dbReference type="Proteomes" id="UP000507222">
    <property type="component" value="Unassembled WGS sequence"/>
</dbReference>
<dbReference type="InterPro" id="IPR040007">
    <property type="entry name" value="Tho2"/>
</dbReference>
<evidence type="ECO:0000313" key="4">
    <source>
        <dbReference type="Proteomes" id="UP000507222"/>
    </source>
</evidence>
<dbReference type="GO" id="GO:0000445">
    <property type="term" value="C:THO complex part of transcription export complex"/>
    <property type="evidence" value="ECO:0007669"/>
    <property type="project" value="TreeGrafter"/>
</dbReference>
<dbReference type="InterPro" id="IPR021418">
    <property type="entry name" value="THO_THOC2_C"/>
</dbReference>
<feature type="compositionally biased region" description="Pro residues" evidence="1">
    <location>
        <begin position="717"/>
        <end position="726"/>
    </location>
</feature>
<feature type="region of interest" description="Disordered" evidence="1">
    <location>
        <begin position="169"/>
        <end position="329"/>
    </location>
</feature>
<evidence type="ECO:0000259" key="2">
    <source>
        <dbReference type="Pfam" id="PF11262"/>
    </source>
</evidence>
<feature type="compositionally biased region" description="Basic and acidic residues" evidence="1">
    <location>
        <begin position="429"/>
        <end position="484"/>
    </location>
</feature>